<dbReference type="EMBL" id="CP086322">
    <property type="protein sequence ID" value="UQA97373.1"/>
    <property type="molecule type" value="Genomic_DNA"/>
</dbReference>
<feature type="transmembrane region" description="Helical" evidence="2">
    <location>
        <begin position="20"/>
        <end position="38"/>
    </location>
</feature>
<feature type="compositionally biased region" description="Low complexity" evidence="1">
    <location>
        <begin position="213"/>
        <end position="229"/>
    </location>
</feature>
<feature type="transmembrane region" description="Helical" evidence="2">
    <location>
        <begin position="142"/>
        <end position="163"/>
    </location>
</feature>
<evidence type="ECO:0000313" key="4">
    <source>
        <dbReference type="Proteomes" id="UP000830115"/>
    </source>
</evidence>
<feature type="region of interest" description="Disordered" evidence="1">
    <location>
        <begin position="166"/>
        <end position="248"/>
    </location>
</feature>
<proteinExistence type="predicted"/>
<feature type="transmembrane region" description="Helical" evidence="2">
    <location>
        <begin position="111"/>
        <end position="130"/>
    </location>
</feature>
<name>A0ABY4MHZ7_9ACTN</name>
<reference evidence="3" key="1">
    <citation type="submission" date="2021-10" db="EMBL/GenBank/DDBJ databases">
        <title>Streptomyces nigrumlapis sp.nov.,an antimicrobial producing actinobacterium isolated from Black Gobi rocks.</title>
        <authorList>
            <person name="Wen Y."/>
            <person name="Zhang W."/>
            <person name="Liu X.G."/>
        </authorList>
    </citation>
    <scope>NUCLEOTIDE SEQUENCE</scope>
    <source>
        <strain evidence="3">ST13-2-2</strain>
    </source>
</reference>
<dbReference type="RefSeq" id="WP_248868299.1">
    <property type="nucleotide sequence ID" value="NZ_CP086322.1"/>
</dbReference>
<organism evidence="3 4">
    <name type="scientific">Streptomyces halobius</name>
    <dbReference type="NCBI Taxonomy" id="2879846"/>
    <lineage>
        <taxon>Bacteria</taxon>
        <taxon>Bacillati</taxon>
        <taxon>Actinomycetota</taxon>
        <taxon>Actinomycetes</taxon>
        <taxon>Kitasatosporales</taxon>
        <taxon>Streptomycetaceae</taxon>
        <taxon>Streptomyces</taxon>
    </lineage>
</organism>
<keyword evidence="4" id="KW-1185">Reference proteome</keyword>
<keyword evidence="2" id="KW-0472">Membrane</keyword>
<feature type="compositionally biased region" description="Basic and acidic residues" evidence="1">
    <location>
        <begin position="176"/>
        <end position="200"/>
    </location>
</feature>
<sequence>MEIRNNNASRVMADVGAGRIAAAFASLGAAAIHLASAPDHYAEWWPAGVFFYAIAVFQAGWAPAALRPSGRAVMLLGLLANAGSIALWAVSRTAGIPVGPSAGVPEAISRVGVTTVAFETVICLVALWYVPRRTPRGFASSLRAVVLVGAAGAAVTGVTVPAVEGAMNHSHSHSHRTVEDEQTPHGHNEDDGHDDVHPENTHSGSTAPDPGTEEASATHSAEESGATTEPSEQPADDEPGHDDTPHGH</sequence>
<evidence type="ECO:0000313" key="3">
    <source>
        <dbReference type="EMBL" id="UQA97373.1"/>
    </source>
</evidence>
<dbReference type="Proteomes" id="UP000830115">
    <property type="component" value="Chromosome"/>
</dbReference>
<feature type="transmembrane region" description="Helical" evidence="2">
    <location>
        <begin position="73"/>
        <end position="91"/>
    </location>
</feature>
<keyword evidence="2" id="KW-1133">Transmembrane helix</keyword>
<evidence type="ECO:0000256" key="1">
    <source>
        <dbReference type="SAM" id="MobiDB-lite"/>
    </source>
</evidence>
<keyword evidence="2" id="KW-0812">Transmembrane</keyword>
<accession>A0ABY4MHZ7</accession>
<gene>
    <name evidence="3" type="ORF">K9S39_40865</name>
</gene>
<feature type="transmembrane region" description="Helical" evidence="2">
    <location>
        <begin position="44"/>
        <end position="66"/>
    </location>
</feature>
<evidence type="ECO:0000256" key="2">
    <source>
        <dbReference type="SAM" id="Phobius"/>
    </source>
</evidence>
<protein>
    <submittedName>
        <fullName evidence="3">Uncharacterized protein</fullName>
    </submittedName>
</protein>